<dbReference type="Proteomes" id="UP001066276">
    <property type="component" value="Chromosome 2_2"/>
</dbReference>
<protein>
    <submittedName>
        <fullName evidence="2">Uncharacterized protein</fullName>
    </submittedName>
</protein>
<gene>
    <name evidence="2" type="ORF">NDU88_000307</name>
</gene>
<feature type="compositionally biased region" description="Polar residues" evidence="1">
    <location>
        <begin position="58"/>
        <end position="83"/>
    </location>
</feature>
<organism evidence="2 3">
    <name type="scientific">Pleurodeles waltl</name>
    <name type="common">Iberian ribbed newt</name>
    <dbReference type="NCBI Taxonomy" id="8319"/>
    <lineage>
        <taxon>Eukaryota</taxon>
        <taxon>Metazoa</taxon>
        <taxon>Chordata</taxon>
        <taxon>Craniata</taxon>
        <taxon>Vertebrata</taxon>
        <taxon>Euteleostomi</taxon>
        <taxon>Amphibia</taxon>
        <taxon>Batrachia</taxon>
        <taxon>Caudata</taxon>
        <taxon>Salamandroidea</taxon>
        <taxon>Salamandridae</taxon>
        <taxon>Pleurodelinae</taxon>
        <taxon>Pleurodeles</taxon>
    </lineage>
</organism>
<evidence type="ECO:0000313" key="2">
    <source>
        <dbReference type="EMBL" id="KAJ1190990.1"/>
    </source>
</evidence>
<dbReference type="AlphaFoldDB" id="A0AAV7UPL1"/>
<accession>A0AAV7UPL1</accession>
<proteinExistence type="predicted"/>
<name>A0AAV7UPL1_PLEWA</name>
<keyword evidence="3" id="KW-1185">Reference proteome</keyword>
<reference evidence="2" key="1">
    <citation type="journal article" date="2022" name="bioRxiv">
        <title>Sequencing and chromosome-scale assembly of the giantPleurodeles waltlgenome.</title>
        <authorList>
            <person name="Brown T."/>
            <person name="Elewa A."/>
            <person name="Iarovenko S."/>
            <person name="Subramanian E."/>
            <person name="Araus A.J."/>
            <person name="Petzold A."/>
            <person name="Susuki M."/>
            <person name="Suzuki K.-i.T."/>
            <person name="Hayashi T."/>
            <person name="Toyoda A."/>
            <person name="Oliveira C."/>
            <person name="Osipova E."/>
            <person name="Leigh N.D."/>
            <person name="Simon A."/>
            <person name="Yun M.H."/>
        </authorList>
    </citation>
    <scope>NUCLEOTIDE SEQUENCE</scope>
    <source>
        <strain evidence="2">20211129_DDA</strain>
        <tissue evidence="2">Liver</tissue>
    </source>
</reference>
<comment type="caution">
    <text evidence="2">The sequence shown here is derived from an EMBL/GenBank/DDBJ whole genome shotgun (WGS) entry which is preliminary data.</text>
</comment>
<dbReference type="EMBL" id="JANPWB010000004">
    <property type="protein sequence ID" value="KAJ1190990.1"/>
    <property type="molecule type" value="Genomic_DNA"/>
</dbReference>
<sequence length="83" mass="8714">MVSGPKHWDRSGKKDHLAAAPVRRGCRRSGTPTATAAQGGPERPIRPPRPSPVQLPGSNFQRSRVTSTPGGSAAQKTGFSSPK</sequence>
<evidence type="ECO:0000256" key="1">
    <source>
        <dbReference type="SAM" id="MobiDB-lite"/>
    </source>
</evidence>
<evidence type="ECO:0000313" key="3">
    <source>
        <dbReference type="Proteomes" id="UP001066276"/>
    </source>
</evidence>
<feature type="region of interest" description="Disordered" evidence="1">
    <location>
        <begin position="1"/>
        <end position="83"/>
    </location>
</feature>
<feature type="compositionally biased region" description="Basic and acidic residues" evidence="1">
    <location>
        <begin position="1"/>
        <end position="17"/>
    </location>
</feature>